<sequence length="399" mass="44250">MKVKRLLVLLLIVLKDAGPTTAQTCSSSCSATECSCWDMGLTSVPQDLPTTITRLDLRSNAITTLSQSDLSRYRNLQFLRITYNPLSIVNDGTFDNLISLTELRLGNRLSSIPSNMPITLTTLLLLGNGNGITSLGHSDLSRYRSLEILSFMSQQIFTIESGTFHHLTNLTSLSLFNNRLSSIPAEIFEPLGKLEVLSLAYNNLASLPADIFQGLGNLKRLFLGQNRLSSLPADIFEGLVNLDDLSLGGNLITSLPAGIFERLGNLVSLTLEGNPWQCDCNMRPFKQTLTEYHDFAYDIECAGPANLAGQRFLDVDSEDLICEIPASTTKHAASCSSVSDRIFWKNCIAIKFWKKANCRKMCKKCLKQCSKCSKKFRKVCPDQGTRQNTCLQEFRETCS</sequence>
<evidence type="ECO:0000313" key="7">
    <source>
        <dbReference type="RefSeq" id="XP_035692278.1"/>
    </source>
</evidence>
<dbReference type="Pfam" id="PF13855">
    <property type="entry name" value="LRR_8"/>
    <property type="match status" value="2"/>
</dbReference>
<accession>A0A9J7M0P6</accession>
<dbReference type="GO" id="GO:0051965">
    <property type="term" value="P:positive regulation of synapse assembly"/>
    <property type="evidence" value="ECO:0000318"/>
    <property type="project" value="GO_Central"/>
</dbReference>
<dbReference type="InterPro" id="IPR050328">
    <property type="entry name" value="Dev_Immune_Receptor"/>
</dbReference>
<keyword evidence="6" id="KW-1185">Reference proteome</keyword>
<dbReference type="InterPro" id="IPR032675">
    <property type="entry name" value="LRR_dom_sf"/>
</dbReference>
<dbReference type="Proteomes" id="UP000001554">
    <property type="component" value="Chromosome 12"/>
</dbReference>
<evidence type="ECO:0000313" key="6">
    <source>
        <dbReference type="Proteomes" id="UP000001554"/>
    </source>
</evidence>
<evidence type="ECO:0000259" key="5">
    <source>
        <dbReference type="SMART" id="SM00082"/>
    </source>
</evidence>
<dbReference type="InterPro" id="IPR000483">
    <property type="entry name" value="Cys-rich_flank_reg_C"/>
</dbReference>
<dbReference type="Gene3D" id="3.80.10.10">
    <property type="entry name" value="Ribonuclease Inhibitor"/>
    <property type="match status" value="2"/>
</dbReference>
<dbReference type="FunFam" id="3.80.10.10:FF:001164">
    <property type="entry name" value="GH01279p"/>
    <property type="match status" value="1"/>
</dbReference>
<dbReference type="SUPFAM" id="SSF52058">
    <property type="entry name" value="L domain-like"/>
    <property type="match status" value="1"/>
</dbReference>
<dbReference type="InterPro" id="IPR003591">
    <property type="entry name" value="Leu-rich_rpt_typical-subtyp"/>
</dbReference>
<dbReference type="Pfam" id="PF01463">
    <property type="entry name" value="LRRCT"/>
    <property type="match status" value="1"/>
</dbReference>
<dbReference type="InterPro" id="IPR001611">
    <property type="entry name" value="Leu-rich_rpt"/>
</dbReference>
<dbReference type="SMART" id="SM00369">
    <property type="entry name" value="LRR_TYP"/>
    <property type="match status" value="6"/>
</dbReference>
<dbReference type="FunFam" id="3.80.10.10:FF:001679">
    <property type="entry name" value="Uncharacterized protein"/>
    <property type="match status" value="1"/>
</dbReference>
<feature type="signal peptide" evidence="4">
    <location>
        <begin position="1"/>
        <end position="22"/>
    </location>
</feature>
<dbReference type="RefSeq" id="XP_035692278.1">
    <property type="nucleotide sequence ID" value="XM_035836385.1"/>
</dbReference>
<evidence type="ECO:0000256" key="2">
    <source>
        <dbReference type="ARBA" id="ARBA00022729"/>
    </source>
</evidence>
<dbReference type="PROSITE" id="PS51450">
    <property type="entry name" value="LRR"/>
    <property type="match status" value="4"/>
</dbReference>
<evidence type="ECO:0000256" key="1">
    <source>
        <dbReference type="ARBA" id="ARBA00022614"/>
    </source>
</evidence>
<dbReference type="PANTHER" id="PTHR24373:SF383">
    <property type="entry name" value="LEUCINE-RICH REPEAT-CONTAINING PROTEIN 15-LIKE"/>
    <property type="match status" value="1"/>
</dbReference>
<dbReference type="GO" id="GO:0005886">
    <property type="term" value="C:plasma membrane"/>
    <property type="evidence" value="ECO:0000318"/>
    <property type="project" value="GO_Central"/>
</dbReference>
<name>A0A9J7M0P6_BRAFL</name>
<organism evidence="6 7">
    <name type="scientific">Branchiostoma floridae</name>
    <name type="common">Florida lancelet</name>
    <name type="synonym">Amphioxus</name>
    <dbReference type="NCBI Taxonomy" id="7739"/>
    <lineage>
        <taxon>Eukaryota</taxon>
        <taxon>Metazoa</taxon>
        <taxon>Chordata</taxon>
        <taxon>Cephalochordata</taxon>
        <taxon>Leptocardii</taxon>
        <taxon>Amphioxiformes</taxon>
        <taxon>Branchiostomatidae</taxon>
        <taxon>Branchiostoma</taxon>
    </lineage>
</organism>
<dbReference type="SMART" id="SM00082">
    <property type="entry name" value="LRRCT"/>
    <property type="match status" value="1"/>
</dbReference>
<evidence type="ECO:0000256" key="3">
    <source>
        <dbReference type="ARBA" id="ARBA00022737"/>
    </source>
</evidence>
<keyword evidence="2 4" id="KW-0732">Signal</keyword>
<dbReference type="OrthoDB" id="1687175at2759"/>
<protein>
    <submittedName>
        <fullName evidence="7">Carboxypeptidase N subunit 2-like</fullName>
    </submittedName>
</protein>
<dbReference type="OMA" id="NNGTFQD"/>
<feature type="chain" id="PRO_5039887033" evidence="4">
    <location>
        <begin position="23"/>
        <end position="399"/>
    </location>
</feature>
<gene>
    <name evidence="7" type="primary">LOC118426839</name>
</gene>
<reference evidence="7" key="2">
    <citation type="submission" date="2025-08" db="UniProtKB">
        <authorList>
            <consortium name="RefSeq"/>
        </authorList>
    </citation>
    <scope>IDENTIFICATION</scope>
    <source>
        <strain evidence="7">S238N-H82</strain>
        <tissue evidence="7">Testes</tissue>
    </source>
</reference>
<dbReference type="KEGG" id="bfo:118426839"/>
<evidence type="ECO:0000256" key="4">
    <source>
        <dbReference type="SAM" id="SignalP"/>
    </source>
</evidence>
<proteinExistence type="predicted"/>
<reference evidence="6" key="1">
    <citation type="journal article" date="2020" name="Nat. Ecol. Evol.">
        <title>Deeply conserved synteny resolves early events in vertebrate evolution.</title>
        <authorList>
            <person name="Simakov O."/>
            <person name="Marletaz F."/>
            <person name="Yue J.X."/>
            <person name="O'Connell B."/>
            <person name="Jenkins J."/>
            <person name="Brandt A."/>
            <person name="Calef R."/>
            <person name="Tung C.H."/>
            <person name="Huang T.K."/>
            <person name="Schmutz J."/>
            <person name="Satoh N."/>
            <person name="Yu J.K."/>
            <person name="Putnam N.H."/>
            <person name="Green R.E."/>
            <person name="Rokhsar D.S."/>
        </authorList>
    </citation>
    <scope>NUCLEOTIDE SEQUENCE [LARGE SCALE GENOMIC DNA]</scope>
    <source>
        <strain evidence="6">S238N-H82</strain>
    </source>
</reference>
<dbReference type="GO" id="GO:0038023">
    <property type="term" value="F:signaling receptor activity"/>
    <property type="evidence" value="ECO:0000318"/>
    <property type="project" value="GO_Central"/>
</dbReference>
<dbReference type="AlphaFoldDB" id="A0A9J7M0P6"/>
<keyword evidence="3" id="KW-0677">Repeat</keyword>
<dbReference type="PANTHER" id="PTHR24373">
    <property type="entry name" value="SLIT RELATED LEUCINE-RICH REPEAT NEURONAL PROTEIN"/>
    <property type="match status" value="1"/>
</dbReference>
<keyword evidence="1" id="KW-0433">Leucine-rich repeat</keyword>
<dbReference type="GeneID" id="118426839"/>
<feature type="domain" description="LRRCT" evidence="5">
    <location>
        <begin position="274"/>
        <end position="323"/>
    </location>
</feature>